<dbReference type="FunFam" id="1.10.287.110:FF:000039">
    <property type="entry name" value="Protein translocation complex component (Npl1)"/>
    <property type="match status" value="1"/>
</dbReference>
<keyword evidence="8" id="KW-0143">Chaperone</keyword>
<dbReference type="Gene3D" id="2.60.40.150">
    <property type="entry name" value="C2 domain"/>
    <property type="match status" value="1"/>
</dbReference>
<dbReference type="Proteomes" id="UP000683000">
    <property type="component" value="Unassembled WGS sequence"/>
</dbReference>
<dbReference type="InterPro" id="IPR014756">
    <property type="entry name" value="Ig_E-set"/>
</dbReference>
<dbReference type="PRINTS" id="PR00625">
    <property type="entry name" value="JDOMAIN"/>
</dbReference>
<evidence type="ECO:0000256" key="2">
    <source>
        <dbReference type="ARBA" id="ARBA00022448"/>
    </source>
</evidence>
<keyword evidence="4" id="KW-0256">Endoplasmic reticulum</keyword>
<dbReference type="SMART" id="SM00973">
    <property type="entry name" value="Sec63"/>
    <property type="match status" value="1"/>
</dbReference>
<evidence type="ECO:0000256" key="9">
    <source>
        <dbReference type="SAM" id="MobiDB-lite"/>
    </source>
</evidence>
<comment type="caution">
    <text evidence="12">The sequence shown here is derived from an EMBL/GenBank/DDBJ whole genome shotgun (WGS) entry which is preliminary data.</text>
</comment>
<feature type="transmembrane region" description="Helical" evidence="10">
    <location>
        <begin position="201"/>
        <end position="224"/>
    </location>
</feature>
<evidence type="ECO:0000256" key="7">
    <source>
        <dbReference type="ARBA" id="ARBA00023136"/>
    </source>
</evidence>
<dbReference type="PROSITE" id="PS50076">
    <property type="entry name" value="DNAJ_2"/>
    <property type="match status" value="1"/>
</dbReference>
<dbReference type="Pfam" id="PF00226">
    <property type="entry name" value="DnaJ"/>
    <property type="match status" value="1"/>
</dbReference>
<evidence type="ECO:0000256" key="8">
    <source>
        <dbReference type="ARBA" id="ARBA00023186"/>
    </source>
</evidence>
<dbReference type="SMART" id="SM00271">
    <property type="entry name" value="DnaJ"/>
    <property type="match status" value="1"/>
</dbReference>
<dbReference type="InterPro" id="IPR004179">
    <property type="entry name" value="Sec63-dom"/>
</dbReference>
<dbReference type="GO" id="GO:0008320">
    <property type="term" value="F:protein transmembrane transporter activity"/>
    <property type="evidence" value="ECO:0007669"/>
    <property type="project" value="TreeGrafter"/>
</dbReference>
<gene>
    <name evidence="12" type="ORF">JVT61DRAFT_3334</name>
</gene>
<evidence type="ECO:0000313" key="13">
    <source>
        <dbReference type="Proteomes" id="UP000683000"/>
    </source>
</evidence>
<accession>A0A8I2YN55</accession>
<feature type="transmembrane region" description="Helical" evidence="10">
    <location>
        <begin position="74"/>
        <end position="93"/>
    </location>
</feature>
<evidence type="ECO:0000313" key="12">
    <source>
        <dbReference type="EMBL" id="KAG6375130.1"/>
    </source>
</evidence>
<dbReference type="EMBL" id="JAGFBS010000015">
    <property type="protein sequence ID" value="KAG6375130.1"/>
    <property type="molecule type" value="Genomic_DNA"/>
</dbReference>
<feature type="transmembrane region" description="Helical" evidence="10">
    <location>
        <begin position="12"/>
        <end position="30"/>
    </location>
</feature>
<evidence type="ECO:0000256" key="5">
    <source>
        <dbReference type="ARBA" id="ARBA00022927"/>
    </source>
</evidence>
<feature type="domain" description="J" evidence="11">
    <location>
        <begin position="106"/>
        <end position="176"/>
    </location>
</feature>
<dbReference type="GO" id="GO:0006614">
    <property type="term" value="P:SRP-dependent cotranslational protein targeting to membrane"/>
    <property type="evidence" value="ECO:0007669"/>
    <property type="project" value="TreeGrafter"/>
</dbReference>
<dbReference type="SUPFAM" id="SSF46565">
    <property type="entry name" value="Chaperone J-domain"/>
    <property type="match status" value="1"/>
</dbReference>
<comment type="subcellular location">
    <subcellularLocation>
        <location evidence="1">Endoplasmic reticulum membrane</location>
        <topology evidence="1">Multi-pass membrane protein</topology>
    </subcellularLocation>
</comment>
<organism evidence="12 13">
    <name type="scientific">Boletus reticuloceps</name>
    <dbReference type="NCBI Taxonomy" id="495285"/>
    <lineage>
        <taxon>Eukaryota</taxon>
        <taxon>Fungi</taxon>
        <taxon>Dikarya</taxon>
        <taxon>Basidiomycota</taxon>
        <taxon>Agaricomycotina</taxon>
        <taxon>Agaricomycetes</taxon>
        <taxon>Agaricomycetidae</taxon>
        <taxon>Boletales</taxon>
        <taxon>Boletineae</taxon>
        <taxon>Boletaceae</taxon>
        <taxon>Boletoideae</taxon>
        <taxon>Boletus</taxon>
    </lineage>
</organism>
<evidence type="ECO:0000256" key="4">
    <source>
        <dbReference type="ARBA" id="ARBA00022824"/>
    </source>
</evidence>
<feature type="compositionally biased region" description="Acidic residues" evidence="9">
    <location>
        <begin position="629"/>
        <end position="655"/>
    </location>
</feature>
<keyword evidence="6 10" id="KW-1133">Transmembrane helix</keyword>
<dbReference type="PANTHER" id="PTHR24075">
    <property type="entry name" value="SEC63 DOMAIN-CONTAINING"/>
    <property type="match status" value="1"/>
</dbReference>
<keyword evidence="2" id="KW-0813">Transport</keyword>
<dbReference type="SUPFAM" id="SSF158702">
    <property type="entry name" value="Sec63 N-terminal domain-like"/>
    <property type="match status" value="1"/>
</dbReference>
<evidence type="ECO:0000256" key="1">
    <source>
        <dbReference type="ARBA" id="ARBA00004477"/>
    </source>
</evidence>
<dbReference type="GO" id="GO:0006620">
    <property type="term" value="P:post-translational protein targeting to endoplasmic reticulum membrane"/>
    <property type="evidence" value="ECO:0007669"/>
    <property type="project" value="TreeGrafter"/>
</dbReference>
<keyword evidence="13" id="KW-1185">Reference proteome</keyword>
<dbReference type="GO" id="GO:0031207">
    <property type="term" value="C:Sec62/Sec63 complex"/>
    <property type="evidence" value="ECO:0007669"/>
    <property type="project" value="TreeGrafter"/>
</dbReference>
<dbReference type="GO" id="GO:0003723">
    <property type="term" value="F:RNA binding"/>
    <property type="evidence" value="ECO:0007669"/>
    <property type="project" value="TreeGrafter"/>
</dbReference>
<proteinExistence type="predicted"/>
<dbReference type="InterPro" id="IPR035892">
    <property type="entry name" value="C2_domain_sf"/>
</dbReference>
<dbReference type="Gene3D" id="1.10.3380.10">
    <property type="entry name" value="Sec63 N-terminal domain-like domain"/>
    <property type="match status" value="1"/>
</dbReference>
<dbReference type="InterPro" id="IPR036869">
    <property type="entry name" value="J_dom_sf"/>
</dbReference>
<reference evidence="12" key="1">
    <citation type="submission" date="2021-03" db="EMBL/GenBank/DDBJ databases">
        <title>Evolutionary innovations through gain and loss of genes in the ectomycorrhizal Boletales.</title>
        <authorList>
            <person name="Wu G."/>
            <person name="Miyauchi S."/>
            <person name="Morin E."/>
            <person name="Yang Z.-L."/>
            <person name="Xu J."/>
            <person name="Martin F.M."/>
        </authorList>
    </citation>
    <scope>NUCLEOTIDE SEQUENCE</scope>
    <source>
        <strain evidence="12">BR01</strain>
    </source>
</reference>
<evidence type="ECO:0000256" key="10">
    <source>
        <dbReference type="SAM" id="Phobius"/>
    </source>
</evidence>
<evidence type="ECO:0000256" key="3">
    <source>
        <dbReference type="ARBA" id="ARBA00022692"/>
    </source>
</evidence>
<dbReference type="CDD" id="cd06257">
    <property type="entry name" value="DnaJ"/>
    <property type="match status" value="1"/>
</dbReference>
<dbReference type="Pfam" id="PF02889">
    <property type="entry name" value="Sec63"/>
    <property type="match status" value="1"/>
</dbReference>
<keyword evidence="3 10" id="KW-0812">Transmembrane</keyword>
<keyword evidence="7 10" id="KW-0472">Membrane</keyword>
<feature type="compositionally biased region" description="Acidic residues" evidence="9">
    <location>
        <begin position="596"/>
        <end position="609"/>
    </location>
</feature>
<feature type="region of interest" description="Disordered" evidence="9">
    <location>
        <begin position="590"/>
        <end position="655"/>
    </location>
</feature>
<dbReference type="AlphaFoldDB" id="A0A8I2YN55"/>
<sequence>MANYHYDEAGNMAAYFLISILAIVLVPLTLSSVVRISTSKCLYLATCLGRADHDVVQNAAKQATRAASVLNPKFTTRTVMLLVGWLVVALLVYRARTTETDSKLYDPYEILGISTGVTEKEIKSLFKKLAKIYHPDKVKATVNETVDQIANRFVDITKAYKALTDETIRRNYETYGHPDGRQEVSMGIALPSWIIEGKNNIWVLGFYAVVFGGLLPGMVGRWWFGSKGKTKDGIEAETAEGFWKGVEEASGISDVVKVFGGAFKYETQTKKAGDLCKMEEEIAKRAGDAWKEMTKAVGSDEKAQRASALLYAHFLRLELGSKALEREQTSLLLQTPMLLNAFLNVASARSWLAPTLGIMRLHAYIVQALVPGKVNSLQAQLPGFDGTSSNSGKQDLATFVRDLGESGDDRAVEASKALENLGTLEVVDLGFKVIGERVVTPSSIVYLLVKLRVKTPGTSSTPSPVQDAKSVKRNDEIDEKFLNTRGDAEALEENDTGYAHAPYWPGLRKPGWWLVLADDKSNRIVVPPLKIHDVPRSDPSKARNYRRYKLQFQAPPNVGLFTWKVYFVSDTVVGEETCRPISLKIDDVSTLAAEEQTPEDEISDPEEDSLAGQMAAMRGGQVKKTAAVEESDDDDDDESSTDDDADGGADSSDSD</sequence>
<evidence type="ECO:0000259" key="11">
    <source>
        <dbReference type="PROSITE" id="PS50076"/>
    </source>
</evidence>
<dbReference type="OrthoDB" id="1734229at2759"/>
<dbReference type="Gene3D" id="1.10.287.110">
    <property type="entry name" value="DnaJ domain"/>
    <property type="match status" value="1"/>
</dbReference>
<keyword evidence="5" id="KW-0653">Protein transport</keyword>
<name>A0A8I2YN55_9AGAM</name>
<protein>
    <submittedName>
        <fullName evidence="12">Translocation protein sec63</fullName>
    </submittedName>
</protein>
<evidence type="ECO:0000256" key="6">
    <source>
        <dbReference type="ARBA" id="ARBA00022989"/>
    </source>
</evidence>
<dbReference type="PANTHER" id="PTHR24075:SF0">
    <property type="entry name" value="TRANSLOCATION PROTEIN SEC63 HOMOLOG"/>
    <property type="match status" value="1"/>
</dbReference>
<dbReference type="InterPro" id="IPR001623">
    <property type="entry name" value="DnaJ_domain"/>
</dbReference>
<dbReference type="SUPFAM" id="SSF81296">
    <property type="entry name" value="E set domains"/>
    <property type="match status" value="1"/>
</dbReference>